<dbReference type="EMBL" id="QGMY01000009">
    <property type="protein sequence ID" value="PWR70888.1"/>
    <property type="molecule type" value="Genomic_DNA"/>
</dbReference>
<protein>
    <submittedName>
        <fullName evidence="2">Uncharacterized protein</fullName>
    </submittedName>
</protein>
<dbReference type="PANTHER" id="PTHR12558:SF13">
    <property type="entry name" value="CELL DIVISION CYCLE PROTEIN 27 HOMOLOG"/>
    <property type="match status" value="1"/>
</dbReference>
<dbReference type="AlphaFoldDB" id="A0A2V2N2Y2"/>
<dbReference type="InterPro" id="IPR019734">
    <property type="entry name" value="TPR_rpt"/>
</dbReference>
<dbReference type="PANTHER" id="PTHR12558">
    <property type="entry name" value="CELL DIVISION CYCLE 16,23,27"/>
    <property type="match status" value="1"/>
</dbReference>
<keyword evidence="1" id="KW-0802">TPR repeat</keyword>
<dbReference type="InterPro" id="IPR011990">
    <property type="entry name" value="TPR-like_helical_dom_sf"/>
</dbReference>
<dbReference type="SUPFAM" id="SSF48452">
    <property type="entry name" value="TPR-like"/>
    <property type="match status" value="1"/>
</dbReference>
<dbReference type="GeneID" id="97547232"/>
<proteinExistence type="predicted"/>
<keyword evidence="3" id="KW-1185">Reference proteome</keyword>
<dbReference type="Gene3D" id="1.25.40.10">
    <property type="entry name" value="Tetratricopeptide repeat domain"/>
    <property type="match status" value="1"/>
</dbReference>
<dbReference type="Proteomes" id="UP000245657">
    <property type="component" value="Unassembled WGS sequence"/>
</dbReference>
<dbReference type="SMART" id="SM00028">
    <property type="entry name" value="TPR"/>
    <property type="match status" value="3"/>
</dbReference>
<dbReference type="Pfam" id="PF13424">
    <property type="entry name" value="TPR_12"/>
    <property type="match status" value="1"/>
</dbReference>
<name>A0A2V2N2Y2_9EURY</name>
<gene>
    <name evidence="2" type="ORF">DK846_12920</name>
</gene>
<comment type="caution">
    <text evidence="2">The sequence shown here is derived from an EMBL/GenBank/DDBJ whole genome shotgun (WGS) entry which is preliminary data.</text>
</comment>
<evidence type="ECO:0000256" key="1">
    <source>
        <dbReference type="PROSITE-ProRule" id="PRU00339"/>
    </source>
</evidence>
<accession>A0A2V2N2Y2</accession>
<organism evidence="2 3">
    <name type="scientific">Methanospirillum lacunae</name>
    <dbReference type="NCBI Taxonomy" id="668570"/>
    <lineage>
        <taxon>Archaea</taxon>
        <taxon>Methanobacteriati</taxon>
        <taxon>Methanobacteriota</taxon>
        <taxon>Stenosarchaea group</taxon>
        <taxon>Methanomicrobia</taxon>
        <taxon>Methanomicrobiales</taxon>
        <taxon>Methanospirillaceae</taxon>
        <taxon>Methanospirillum</taxon>
    </lineage>
</organism>
<dbReference type="PROSITE" id="PS50005">
    <property type="entry name" value="TPR"/>
    <property type="match status" value="1"/>
</dbReference>
<evidence type="ECO:0000313" key="3">
    <source>
        <dbReference type="Proteomes" id="UP000245657"/>
    </source>
</evidence>
<evidence type="ECO:0000313" key="2">
    <source>
        <dbReference type="EMBL" id="PWR70888.1"/>
    </source>
</evidence>
<dbReference type="RefSeq" id="WP_109969382.1">
    <property type="nucleotide sequence ID" value="NZ_CP176093.1"/>
</dbReference>
<feature type="repeat" description="TPR" evidence="1">
    <location>
        <begin position="150"/>
        <end position="183"/>
    </location>
</feature>
<reference evidence="2 3" key="1">
    <citation type="submission" date="2018-05" db="EMBL/GenBank/DDBJ databases">
        <title>Draft genome of Methanospirillum lacunae Ki8-1.</title>
        <authorList>
            <person name="Dueholm M.S."/>
            <person name="Nielsen P.H."/>
            <person name="Bakmann L.F."/>
            <person name="Otzen D.E."/>
        </authorList>
    </citation>
    <scope>NUCLEOTIDE SEQUENCE [LARGE SCALE GENOMIC DNA]</scope>
    <source>
        <strain evidence="2 3">Ki8-1</strain>
    </source>
</reference>
<sequence length="218" mass="23673">MHNKKTRIKIGYMESVMLYICGFLAVIFSIAPLVLAEEGYTQGWLGAPDWVLDRTDTSILPDFYIPRNISGTNVEIPTVSSSIAKGNQLIASESFLDAKKQFEEAINLDSNSYDAWLGLGYALEGSKRYQSAIDAYKTASSLCGGEDSAWAAYAGLGRVSLILGQYQAAEQAFQTAIEMIDDTGYSETEDRQALENGLAEARQKLGGGYGAVFSRSTA</sequence>